<accession>A0ABU3VY46</accession>
<comment type="caution">
    <text evidence="2">The sequence shown here is derived from an EMBL/GenBank/DDBJ whole genome shotgun (WGS) entry which is preliminary data.</text>
</comment>
<sequence>MKKVLLTVLSILISSCSSVPLGTLAKLGTFDQQDFLALAPTEISARIQLEEPAKLMVDRTDLALKIDTNKGATTYQFPLDLLSETVIPSRESLFSPTPGQTEYTFKLADNAVSNFQHLQDTLAHQAPERFDFTVNADVEDLPDSVSTVTLTVLLKLSDRETYFPLLEDAEVDIHP</sequence>
<dbReference type="PROSITE" id="PS51257">
    <property type="entry name" value="PROKAR_LIPOPROTEIN"/>
    <property type="match status" value="1"/>
</dbReference>
<protein>
    <recommendedName>
        <fullName evidence="4">Lipoprotein</fullName>
    </recommendedName>
</protein>
<proteinExistence type="predicted"/>
<evidence type="ECO:0000313" key="2">
    <source>
        <dbReference type="EMBL" id="MDV2079164.1"/>
    </source>
</evidence>
<evidence type="ECO:0000256" key="1">
    <source>
        <dbReference type="SAM" id="SignalP"/>
    </source>
</evidence>
<organism evidence="2 3">
    <name type="scientific">Marinobacter xestospongiae</name>
    <dbReference type="NCBI Taxonomy" id="994319"/>
    <lineage>
        <taxon>Bacteria</taxon>
        <taxon>Pseudomonadati</taxon>
        <taxon>Pseudomonadota</taxon>
        <taxon>Gammaproteobacteria</taxon>
        <taxon>Pseudomonadales</taxon>
        <taxon>Marinobacteraceae</taxon>
        <taxon>Marinobacter</taxon>
    </lineage>
</organism>
<gene>
    <name evidence="2" type="ORF">RYS15_10715</name>
</gene>
<reference evidence="2 3" key="1">
    <citation type="submission" date="2023-10" db="EMBL/GenBank/DDBJ databases">
        <title>Characteristics and mechanism of a salt-tolerant marine origin heterotrophic nitrifying- aerobic denitrifying bacteria Marinobacter xestospongiae HN1.</title>
        <authorList>
            <person name="Qi R."/>
        </authorList>
    </citation>
    <scope>NUCLEOTIDE SEQUENCE [LARGE SCALE GENOMIC DNA]</scope>
    <source>
        <strain evidence="2 3">HN1</strain>
    </source>
</reference>
<evidence type="ECO:0008006" key="4">
    <source>
        <dbReference type="Google" id="ProtNLM"/>
    </source>
</evidence>
<dbReference type="Proteomes" id="UP001269819">
    <property type="component" value="Unassembled WGS sequence"/>
</dbReference>
<dbReference type="RefSeq" id="WP_316973780.1">
    <property type="nucleotide sequence ID" value="NZ_JAWIIJ010000006.1"/>
</dbReference>
<keyword evidence="3" id="KW-1185">Reference proteome</keyword>
<dbReference type="EMBL" id="JAWIIJ010000006">
    <property type="protein sequence ID" value="MDV2079164.1"/>
    <property type="molecule type" value="Genomic_DNA"/>
</dbReference>
<feature type="chain" id="PRO_5047298060" description="Lipoprotein" evidence="1">
    <location>
        <begin position="20"/>
        <end position="175"/>
    </location>
</feature>
<feature type="signal peptide" evidence="1">
    <location>
        <begin position="1"/>
        <end position="19"/>
    </location>
</feature>
<name>A0ABU3VY46_9GAMM</name>
<evidence type="ECO:0000313" key="3">
    <source>
        <dbReference type="Proteomes" id="UP001269819"/>
    </source>
</evidence>
<keyword evidence="1" id="KW-0732">Signal</keyword>